<dbReference type="InterPro" id="IPR032675">
    <property type="entry name" value="LRR_dom_sf"/>
</dbReference>
<reference evidence="3 4" key="1">
    <citation type="journal article" date="2016" name="G3 (Bethesda)">
        <title>First Draft Assembly and Annotation of the Genome of a California Endemic Oak Quercus lobata Nee (Fagaceae).</title>
        <authorList>
            <person name="Sork V.L."/>
            <person name="Fitz-Gibbon S.T."/>
            <person name="Puiu D."/>
            <person name="Crepeau M."/>
            <person name="Gugger P.F."/>
            <person name="Sherman R."/>
            <person name="Stevens K."/>
            <person name="Langley C.H."/>
            <person name="Pellegrini M."/>
            <person name="Salzberg S.L."/>
        </authorList>
    </citation>
    <scope>NUCLEOTIDE SEQUENCE [LARGE SCALE GENOMIC DNA]</scope>
    <source>
        <strain evidence="3 4">cv. SW786</strain>
    </source>
</reference>
<dbReference type="EMBL" id="LRBV02000006">
    <property type="status" value="NOT_ANNOTATED_CDS"/>
    <property type="molecule type" value="Genomic_DNA"/>
</dbReference>
<keyword evidence="1" id="KW-0611">Plant defense</keyword>
<name>A0A7N2R6C5_QUELO</name>
<evidence type="ECO:0000313" key="3">
    <source>
        <dbReference type="EnsemblPlants" id="QL06p019524:mrna"/>
    </source>
</evidence>
<sequence>MPFNRLEEPLKQICASLTYVDFSECKLIRKIPDLSMTPNITKLNLRWCRNLVEIDDSMGHLDKLKVLDLGGCHKLETLPSCLTMKSLTSFNLELCNRLKKFPNILHEMKDLKSLHLGNCTNELPPSFGNLIGLKDLILTMSFRGQAHLPCSIYNLHIERLEHSGDFIFPKDVEIDRQPLCNSLGCFSKYVFPSLKQLCINFFEIRSEIDFILNYCCSLTLEELYIFRSKIVTLPESMSKCERLHTLLIRYCNEFREVLRLPKNIRHVEVVNCHSLDSQSFFQFREIIGLSPNLPPCLGVTSHMLMGPHSSTTRSLASETPLSEYKFVVTVDENEIPNWFNHQRNGNLISFSIGPKFPTIALCVALEIRDSTCYCNYHVIISINGSVQTFENIVIEEDRRTEHLCFSCRPQSSLQDLFGDLNLGDRNHVELFCEAFTLDCSSSGEISPIIKRIGVYVECICPPKNLSIFHDINRHLSLQSGLVFPIDAKNGSNSGLAFDSSNVDGLDLGSSLVTHVECICPLSSMDLMQGDDDTEFTPLLSPFSTSIGSRTNRGLRRRRPFQWI</sequence>
<dbReference type="Gene3D" id="3.80.10.10">
    <property type="entry name" value="Ribonuclease Inhibitor"/>
    <property type="match status" value="1"/>
</dbReference>
<feature type="domain" description="Disease resistance protein RPS4B/Roq1-like leucine-rich repeats" evidence="2">
    <location>
        <begin position="85"/>
        <end position="277"/>
    </location>
</feature>
<dbReference type="InterPro" id="IPR050715">
    <property type="entry name" value="LRR-SigEffector_domain"/>
</dbReference>
<dbReference type="AlphaFoldDB" id="A0A7N2R6C5"/>
<accession>A0A7N2R6C5</accession>
<evidence type="ECO:0000256" key="1">
    <source>
        <dbReference type="ARBA" id="ARBA00022821"/>
    </source>
</evidence>
<dbReference type="EnsemblPlants" id="QL06p019524:mrna">
    <property type="protein sequence ID" value="QL06p019524:mrna"/>
    <property type="gene ID" value="QL06p019524"/>
</dbReference>
<proteinExistence type="predicted"/>
<dbReference type="SUPFAM" id="SSF52058">
    <property type="entry name" value="L domain-like"/>
    <property type="match status" value="1"/>
</dbReference>
<dbReference type="InParanoid" id="A0A7N2R6C5"/>
<protein>
    <recommendedName>
        <fullName evidence="2">Disease resistance protein RPS4B/Roq1-like leucine-rich repeats domain-containing protein</fullName>
    </recommendedName>
</protein>
<dbReference type="PANTHER" id="PTHR45752">
    <property type="entry name" value="LEUCINE-RICH REPEAT-CONTAINING"/>
    <property type="match status" value="1"/>
</dbReference>
<evidence type="ECO:0000259" key="2">
    <source>
        <dbReference type="Pfam" id="PF23286"/>
    </source>
</evidence>
<keyword evidence="4" id="KW-1185">Reference proteome</keyword>
<dbReference type="InterPro" id="IPR058546">
    <property type="entry name" value="RPS4B/Roq1-like_LRR"/>
</dbReference>
<dbReference type="Proteomes" id="UP000594261">
    <property type="component" value="Chromosome 6"/>
</dbReference>
<organism evidence="3 4">
    <name type="scientific">Quercus lobata</name>
    <name type="common">Valley oak</name>
    <dbReference type="NCBI Taxonomy" id="97700"/>
    <lineage>
        <taxon>Eukaryota</taxon>
        <taxon>Viridiplantae</taxon>
        <taxon>Streptophyta</taxon>
        <taxon>Embryophyta</taxon>
        <taxon>Tracheophyta</taxon>
        <taxon>Spermatophyta</taxon>
        <taxon>Magnoliopsida</taxon>
        <taxon>eudicotyledons</taxon>
        <taxon>Gunneridae</taxon>
        <taxon>Pentapetalae</taxon>
        <taxon>rosids</taxon>
        <taxon>fabids</taxon>
        <taxon>Fagales</taxon>
        <taxon>Fagaceae</taxon>
        <taxon>Quercus</taxon>
    </lineage>
</organism>
<dbReference type="Pfam" id="PF23286">
    <property type="entry name" value="LRR_13"/>
    <property type="match status" value="1"/>
</dbReference>
<dbReference type="PANTHER" id="PTHR45752:SF195">
    <property type="entry name" value="LEUCINE-RICH REPEAT (LRR) FAMILY PROTEIN-RELATED"/>
    <property type="match status" value="1"/>
</dbReference>
<dbReference type="Gramene" id="QL06p019524:mrna">
    <property type="protein sequence ID" value="QL06p019524:mrna"/>
    <property type="gene ID" value="QL06p019524"/>
</dbReference>
<reference evidence="3" key="2">
    <citation type="submission" date="2021-01" db="UniProtKB">
        <authorList>
            <consortium name="EnsemblPlants"/>
        </authorList>
    </citation>
    <scope>IDENTIFICATION</scope>
</reference>
<evidence type="ECO:0000313" key="4">
    <source>
        <dbReference type="Proteomes" id="UP000594261"/>
    </source>
</evidence>